<evidence type="ECO:0000256" key="1">
    <source>
        <dbReference type="ARBA" id="ARBA00004141"/>
    </source>
</evidence>
<dbReference type="GO" id="GO:0005351">
    <property type="term" value="F:carbohydrate:proton symporter activity"/>
    <property type="evidence" value="ECO:0007669"/>
    <property type="project" value="TreeGrafter"/>
</dbReference>
<comment type="similarity">
    <text evidence="2 7">Belongs to the major facilitator superfamily. Sugar transporter (TC 2.A.1.1) family.</text>
</comment>
<dbReference type="Proteomes" id="UP000053958">
    <property type="component" value="Unassembled WGS sequence"/>
</dbReference>
<protein>
    <submittedName>
        <fullName evidence="10">MFS monosaccharide transporter</fullName>
    </submittedName>
</protein>
<dbReference type="InterPro" id="IPR020846">
    <property type="entry name" value="MFS_dom"/>
</dbReference>
<feature type="transmembrane region" description="Helical" evidence="8">
    <location>
        <begin position="493"/>
        <end position="516"/>
    </location>
</feature>
<dbReference type="PANTHER" id="PTHR48022">
    <property type="entry name" value="PLASTIDIC GLUCOSE TRANSPORTER 4"/>
    <property type="match status" value="1"/>
</dbReference>
<keyword evidence="4 8" id="KW-0812">Transmembrane</keyword>
<evidence type="ECO:0000256" key="2">
    <source>
        <dbReference type="ARBA" id="ARBA00010992"/>
    </source>
</evidence>
<evidence type="ECO:0000256" key="3">
    <source>
        <dbReference type="ARBA" id="ARBA00022448"/>
    </source>
</evidence>
<name>A0A0F4YZ25_RASE3</name>
<dbReference type="SUPFAM" id="SSF103473">
    <property type="entry name" value="MFS general substrate transporter"/>
    <property type="match status" value="1"/>
</dbReference>
<evidence type="ECO:0000256" key="5">
    <source>
        <dbReference type="ARBA" id="ARBA00022989"/>
    </source>
</evidence>
<dbReference type="PRINTS" id="PR00171">
    <property type="entry name" value="SUGRTRNSPORT"/>
</dbReference>
<evidence type="ECO:0000313" key="11">
    <source>
        <dbReference type="Proteomes" id="UP000053958"/>
    </source>
</evidence>
<organism evidence="10 11">
    <name type="scientific">Rasamsonia emersonii (strain ATCC 16479 / CBS 393.64 / IMI 116815)</name>
    <dbReference type="NCBI Taxonomy" id="1408163"/>
    <lineage>
        <taxon>Eukaryota</taxon>
        <taxon>Fungi</taxon>
        <taxon>Dikarya</taxon>
        <taxon>Ascomycota</taxon>
        <taxon>Pezizomycotina</taxon>
        <taxon>Eurotiomycetes</taxon>
        <taxon>Eurotiomycetidae</taxon>
        <taxon>Eurotiales</taxon>
        <taxon>Trichocomaceae</taxon>
        <taxon>Rasamsonia</taxon>
    </lineage>
</organism>
<evidence type="ECO:0000313" key="10">
    <source>
        <dbReference type="EMBL" id="KKA23499.1"/>
    </source>
</evidence>
<dbReference type="Pfam" id="PF00083">
    <property type="entry name" value="Sugar_tr"/>
    <property type="match status" value="1"/>
</dbReference>
<dbReference type="EMBL" id="LASV01000100">
    <property type="protein sequence ID" value="KKA23499.1"/>
    <property type="molecule type" value="Genomic_DNA"/>
</dbReference>
<dbReference type="AlphaFoldDB" id="A0A0F4YZ25"/>
<reference evidence="10 11" key="1">
    <citation type="submission" date="2015-04" db="EMBL/GenBank/DDBJ databases">
        <authorList>
            <person name="Heijne W.H."/>
            <person name="Fedorova N.D."/>
            <person name="Nierman W.C."/>
            <person name="Vollebregt A.W."/>
            <person name="Zhao Z."/>
            <person name="Wu L."/>
            <person name="Kumar M."/>
            <person name="Stam H."/>
            <person name="van den Berg M.A."/>
            <person name="Pel H.J."/>
        </authorList>
    </citation>
    <scope>NUCLEOTIDE SEQUENCE [LARGE SCALE GENOMIC DNA]</scope>
    <source>
        <strain evidence="10 11">CBS 393.64</strain>
    </source>
</reference>
<feature type="transmembrane region" description="Helical" evidence="8">
    <location>
        <begin position="352"/>
        <end position="370"/>
    </location>
</feature>
<dbReference type="InterPro" id="IPR036259">
    <property type="entry name" value="MFS_trans_sf"/>
</dbReference>
<feature type="transmembrane region" description="Helical" evidence="8">
    <location>
        <begin position="522"/>
        <end position="542"/>
    </location>
</feature>
<dbReference type="PANTHER" id="PTHR48022:SF78">
    <property type="entry name" value="MONOSACCHARIDE TRANSPORTER, PUTATIVE (AFU_ORTHOLOGUE AFUA_2G02110)-RELATED"/>
    <property type="match status" value="1"/>
</dbReference>
<evidence type="ECO:0000256" key="6">
    <source>
        <dbReference type="ARBA" id="ARBA00023136"/>
    </source>
</evidence>
<evidence type="ECO:0000256" key="8">
    <source>
        <dbReference type="SAM" id="Phobius"/>
    </source>
</evidence>
<dbReference type="GO" id="GO:0016020">
    <property type="term" value="C:membrane"/>
    <property type="evidence" value="ECO:0007669"/>
    <property type="project" value="UniProtKB-SubCell"/>
</dbReference>
<keyword evidence="5 8" id="KW-1133">Transmembrane helix</keyword>
<feature type="transmembrane region" description="Helical" evidence="8">
    <location>
        <begin position="390"/>
        <end position="410"/>
    </location>
</feature>
<dbReference type="GeneID" id="25314819"/>
<comment type="caution">
    <text evidence="10">The sequence shown here is derived from an EMBL/GenBank/DDBJ whole genome shotgun (WGS) entry which is preliminary data.</text>
</comment>
<feature type="transmembrane region" description="Helical" evidence="8">
    <location>
        <begin position="417"/>
        <end position="436"/>
    </location>
</feature>
<evidence type="ECO:0000256" key="4">
    <source>
        <dbReference type="ARBA" id="ARBA00022692"/>
    </source>
</evidence>
<feature type="transmembrane region" description="Helical" evidence="8">
    <location>
        <begin position="227"/>
        <end position="246"/>
    </location>
</feature>
<dbReference type="InterPro" id="IPR003663">
    <property type="entry name" value="Sugar/inositol_transpt"/>
</dbReference>
<comment type="subcellular location">
    <subcellularLocation>
        <location evidence="1">Membrane</location>
        <topology evidence="1">Multi-pass membrane protein</topology>
    </subcellularLocation>
</comment>
<feature type="transmembrane region" description="Helical" evidence="8">
    <location>
        <begin position="258"/>
        <end position="281"/>
    </location>
</feature>
<dbReference type="RefSeq" id="XP_013330111.1">
    <property type="nucleotide sequence ID" value="XM_013474657.1"/>
</dbReference>
<keyword evidence="6 8" id="KW-0472">Membrane</keyword>
<keyword evidence="11" id="KW-1185">Reference proteome</keyword>
<sequence length="599" mass="65850">MEKEKSRTDHIEGISDQDGFDGSIFQGLIPWLCLLSFFLFHVQPFSSNSYSITAEAPWAKYIPGGYSPSRCITLRGRPMVYAILLLAGVSIMFFGYDASCMSQVNTNSDYLRLMGADSGSARDSAAVGGLVWAGQPNSLLRSLTVASCLVLPLGAIMIGYLADRVGRLRSMQLGCLWAILGGALQASAQNITWMAFARVIGGIGCGHLNTIVPIWTSELADPHMRGTFVAVEFTLALVGSTIVYWTEFACLKTQSLSFSWRFPLALQVVFLLFILLASPFYPESPRHLIKTGRVDEARSILRRVRLDGDDDSKIELEMREIVAAIRFEASAQPPSYWSMLTTKDKLHTRRRILLGAGVQVMQKFTGIDFIATYAPEMFNLAGYKGDKPSILAGGNFISYTASLALAIYLCDHVGRRRLMLIGCSLMCLVLIAGGVLSHEVIRLNGIDPAETSRCGAGVTAVLYIYTFVYGSTWLTTCWVYPAEIFPLASRARGTAMATVAFSLAGGLINEIVPYLIDAIGFWVFILFALVNLAMLVPIYLFYIETAGRHLEDLDFLFANKSPFAWRAERDFAEMKAAEAAADREGGQNVDEKISIIKEA</sequence>
<gene>
    <name evidence="10" type="ORF">T310_2468</name>
</gene>
<dbReference type="Gene3D" id="1.20.1250.20">
    <property type="entry name" value="MFS general substrate transporter like domains"/>
    <property type="match status" value="1"/>
</dbReference>
<feature type="transmembrane region" description="Helical" evidence="8">
    <location>
        <begin position="139"/>
        <end position="161"/>
    </location>
</feature>
<dbReference type="PROSITE" id="PS50850">
    <property type="entry name" value="MFS"/>
    <property type="match status" value="1"/>
</dbReference>
<feature type="transmembrane region" description="Helical" evidence="8">
    <location>
        <begin position="456"/>
        <end position="481"/>
    </location>
</feature>
<accession>A0A0F4YZ25</accession>
<feature type="domain" description="Major facilitator superfamily (MFS) profile" evidence="9">
    <location>
        <begin position="83"/>
        <end position="546"/>
    </location>
</feature>
<dbReference type="OrthoDB" id="2544694at2759"/>
<dbReference type="NCBIfam" id="TIGR00879">
    <property type="entry name" value="SP"/>
    <property type="match status" value="1"/>
</dbReference>
<evidence type="ECO:0000259" key="9">
    <source>
        <dbReference type="PROSITE" id="PS50850"/>
    </source>
</evidence>
<dbReference type="InterPro" id="IPR050360">
    <property type="entry name" value="MFS_Sugar_Transporters"/>
</dbReference>
<proteinExistence type="inferred from homology"/>
<keyword evidence="3 7" id="KW-0813">Transport</keyword>
<feature type="transmembrane region" description="Helical" evidence="8">
    <location>
        <begin position="79"/>
        <end position="96"/>
    </location>
</feature>
<evidence type="ECO:0000256" key="7">
    <source>
        <dbReference type="RuleBase" id="RU003346"/>
    </source>
</evidence>
<dbReference type="InterPro" id="IPR005828">
    <property type="entry name" value="MFS_sugar_transport-like"/>
</dbReference>